<organism evidence="1 2">
    <name type="scientific">Lipomyces kononenkoae</name>
    <name type="common">Yeast</name>
    <dbReference type="NCBI Taxonomy" id="34357"/>
    <lineage>
        <taxon>Eukaryota</taxon>
        <taxon>Fungi</taxon>
        <taxon>Dikarya</taxon>
        <taxon>Ascomycota</taxon>
        <taxon>Saccharomycotina</taxon>
        <taxon>Lipomycetes</taxon>
        <taxon>Lipomycetales</taxon>
        <taxon>Lipomycetaceae</taxon>
        <taxon>Lipomyces</taxon>
    </lineage>
</organism>
<gene>
    <name evidence="1" type="ORF">V1525DRAFT_455001</name>
</gene>
<dbReference type="Proteomes" id="UP001433508">
    <property type="component" value="Unassembled WGS sequence"/>
</dbReference>
<evidence type="ECO:0000313" key="2">
    <source>
        <dbReference type="Proteomes" id="UP001433508"/>
    </source>
</evidence>
<protein>
    <submittedName>
        <fullName evidence="1">Uncharacterized protein</fullName>
    </submittedName>
</protein>
<comment type="caution">
    <text evidence="1">The sequence shown here is derived from an EMBL/GenBank/DDBJ whole genome shotgun (WGS) entry which is preliminary data.</text>
</comment>
<keyword evidence="2" id="KW-1185">Reference proteome</keyword>
<proteinExistence type="predicted"/>
<dbReference type="EMBL" id="MU971347">
    <property type="protein sequence ID" value="KAK9239312.1"/>
    <property type="molecule type" value="Genomic_DNA"/>
</dbReference>
<accession>A0ACC3T5W7</accession>
<name>A0ACC3T5W7_LIPKO</name>
<reference evidence="2" key="1">
    <citation type="journal article" date="2024" name="Front. Bioeng. Biotechnol.">
        <title>Genome-scale model development and genomic sequencing of the oleaginous clade Lipomyces.</title>
        <authorList>
            <person name="Czajka J.J."/>
            <person name="Han Y."/>
            <person name="Kim J."/>
            <person name="Mondo S.J."/>
            <person name="Hofstad B.A."/>
            <person name="Robles A."/>
            <person name="Haridas S."/>
            <person name="Riley R."/>
            <person name="LaButti K."/>
            <person name="Pangilinan J."/>
            <person name="Andreopoulos W."/>
            <person name="Lipzen A."/>
            <person name="Yan J."/>
            <person name="Wang M."/>
            <person name="Ng V."/>
            <person name="Grigoriev I.V."/>
            <person name="Spatafora J.W."/>
            <person name="Magnuson J.K."/>
            <person name="Baker S.E."/>
            <person name="Pomraning K.R."/>
        </authorList>
    </citation>
    <scope>NUCLEOTIDE SEQUENCE [LARGE SCALE GENOMIC DNA]</scope>
    <source>
        <strain evidence="2">CBS 7786</strain>
    </source>
</reference>
<evidence type="ECO:0000313" key="1">
    <source>
        <dbReference type="EMBL" id="KAK9239312.1"/>
    </source>
</evidence>
<sequence>MVADQSDSSTFTFDFSGINWSKDDPVSIVNAYREALKRQEQQKKRRLLENQIATNGYSLPYSRDSGSVESSATISRTIPSATESNRDQDNIANGGSDVQNHFANGSHEIDHSQPPSNTDSQVSEKRKRQASTSPEERRSGIKSALEALWNSRRVTSKLSRLQRNRRNIRKYAPPPYFAQLRRPGDKISAVGGTIYAGDNDQDNSSQSSTASVTIQGAVPGQAPSDNGSLPSTSTAGLSNIRVKSSSRPSYVDSITQTDTAIYRSTSDKKRRLDVSDITPERKRRPGFFSAVFEDSDEELKETEVEEPFLKKRRLFTHDGVTLASSPVFYRTRLVADGPDSNISPWKSRGIESDIAGRRLRLEQEEREQQQEEREECLKRAREEKEAELERQRKELDEERQRQVVKQKELEEKERQLKEELLKREQQGPQLTTDTPSWAGTGDKSAKAGIISGAISVPALLPSGVQTSTDTNNLATPSFSFGLPTSTANDKKASVTPSLPTFSVPSTVGTIDSAASTTATTTAETKSDQQTSTSSSAPAFQFGLKSSTDAVAAPLSGSSGLPFGSGSLAATFTSTSVSLPSTVATSDAASSAPSTGFSLGLTSGPSTAPTFSFPSKSVESTAVASTSASGTASTPALAFSFGKTSTPVSASTTSSASTVSSIPAFAVGNNTASTASTSASFGPSVTSASTTQGATAPSFSFGTSSTSSAGPLFGGFGATSSSTSTTGVSSAPSFTFTAGSTNTAMQINGSGGTSASAPVLGSTAAPSTPSQLSTPLFNFASSTANPASVFGFNNTSAAASPAPVAANGLTSSTPNVNNIFASPAPAGTPPPGRKLAPMRGRLRRR</sequence>